<dbReference type="RefSeq" id="WP_203757949.1">
    <property type="nucleotide sequence ID" value="NZ_BONK01000014.1"/>
</dbReference>
<proteinExistence type="predicted"/>
<organism evidence="3 4">
    <name type="scientific">Cellulomonas chitinilytica</name>
    <dbReference type="NCBI Taxonomy" id="398759"/>
    <lineage>
        <taxon>Bacteria</taxon>
        <taxon>Bacillati</taxon>
        <taxon>Actinomycetota</taxon>
        <taxon>Actinomycetes</taxon>
        <taxon>Micrococcales</taxon>
        <taxon>Cellulomonadaceae</taxon>
        <taxon>Cellulomonas</taxon>
    </lineage>
</organism>
<reference evidence="3" key="1">
    <citation type="submission" date="2021-01" db="EMBL/GenBank/DDBJ databases">
        <title>Whole genome shotgun sequence of Cellulomonas chitinilytica NBRC 110799.</title>
        <authorList>
            <person name="Komaki H."/>
            <person name="Tamura T."/>
        </authorList>
    </citation>
    <scope>NUCLEOTIDE SEQUENCE</scope>
    <source>
        <strain evidence="3">NBRC 110799</strain>
    </source>
</reference>
<keyword evidence="1" id="KW-1133">Transmembrane helix</keyword>
<feature type="transmembrane region" description="Helical" evidence="1">
    <location>
        <begin position="25"/>
        <end position="43"/>
    </location>
</feature>
<dbReference type="EMBL" id="BONK01000014">
    <property type="protein sequence ID" value="GIG22942.1"/>
    <property type="molecule type" value="Genomic_DNA"/>
</dbReference>
<dbReference type="GO" id="GO:0016787">
    <property type="term" value="F:hydrolase activity"/>
    <property type="evidence" value="ECO:0007669"/>
    <property type="project" value="UniProtKB-KW"/>
</dbReference>
<dbReference type="Pfam" id="PF00144">
    <property type="entry name" value="Beta-lactamase"/>
    <property type="match status" value="1"/>
</dbReference>
<keyword evidence="3" id="KW-0378">Hydrolase</keyword>
<evidence type="ECO:0000313" key="3">
    <source>
        <dbReference type="EMBL" id="GIG22942.1"/>
    </source>
</evidence>
<name>A0A919U3Z8_9CELL</name>
<dbReference type="InterPro" id="IPR050491">
    <property type="entry name" value="AmpC-like"/>
</dbReference>
<protein>
    <submittedName>
        <fullName evidence="3">Serine hydrolase</fullName>
    </submittedName>
</protein>
<sequence length="400" mass="41839">MSDSTPTTTTVPTTTSSRRRRVRGATILAGLCAVGVTGALVAGPATANGRPSPGGTRDVVQTQLDALVQDVGFPGALATYQDARGRSRDYRSGVGDLATGARVPLDGQVRIGSNSKTFLAVALLQLVDEGAVDLDASVETYLPGLVHGDGVDGNAITVRQVMQHTSGVPNYTAAMDFAATRHQYVEPRELLDLALTMPGKPAGAEWSYSNTNYVIAGLIVQHVTHRPLAEVITDRVIEPLHLRDTYIPDRGEEQIRGRHPLGYHATTPGGELVEWTALDPSFAWAAGDIVSTPSDLNAFFVALLGGRLLPPALLAEMQDTVDALPEFGWKYGLGLLSTDLSCGGVAWGHGGSIPGYETGGGVGPDGRSVTVAVTALPAAMEDPEAAVRRINAAVDAVLCS</sequence>
<accession>A0A919U3Z8</accession>
<dbReference type="SUPFAM" id="SSF56601">
    <property type="entry name" value="beta-lactamase/transpeptidase-like"/>
    <property type="match status" value="1"/>
</dbReference>
<dbReference type="Gene3D" id="3.40.710.10">
    <property type="entry name" value="DD-peptidase/beta-lactamase superfamily"/>
    <property type="match status" value="1"/>
</dbReference>
<keyword evidence="4" id="KW-1185">Reference proteome</keyword>
<keyword evidence="1" id="KW-0812">Transmembrane</keyword>
<dbReference type="InterPro" id="IPR006311">
    <property type="entry name" value="TAT_signal"/>
</dbReference>
<dbReference type="PROSITE" id="PS51318">
    <property type="entry name" value="TAT"/>
    <property type="match status" value="1"/>
</dbReference>
<dbReference type="PANTHER" id="PTHR46825">
    <property type="entry name" value="D-ALANYL-D-ALANINE-CARBOXYPEPTIDASE/ENDOPEPTIDASE AMPH"/>
    <property type="match status" value="1"/>
</dbReference>
<evidence type="ECO:0000313" key="4">
    <source>
        <dbReference type="Proteomes" id="UP000632740"/>
    </source>
</evidence>
<comment type="caution">
    <text evidence="3">The sequence shown here is derived from an EMBL/GenBank/DDBJ whole genome shotgun (WGS) entry which is preliminary data.</text>
</comment>
<dbReference type="InterPro" id="IPR012338">
    <property type="entry name" value="Beta-lactam/transpept-like"/>
</dbReference>
<dbReference type="InterPro" id="IPR001466">
    <property type="entry name" value="Beta-lactam-related"/>
</dbReference>
<dbReference type="Proteomes" id="UP000632740">
    <property type="component" value="Unassembled WGS sequence"/>
</dbReference>
<keyword evidence="1" id="KW-0472">Membrane</keyword>
<feature type="domain" description="Beta-lactamase-related" evidence="2">
    <location>
        <begin position="65"/>
        <end position="390"/>
    </location>
</feature>
<gene>
    <name evidence="3" type="ORF">Cch01nite_36660</name>
</gene>
<dbReference type="PANTHER" id="PTHR46825:SF7">
    <property type="entry name" value="D-ALANYL-D-ALANINE CARBOXYPEPTIDASE"/>
    <property type="match status" value="1"/>
</dbReference>
<evidence type="ECO:0000256" key="1">
    <source>
        <dbReference type="SAM" id="Phobius"/>
    </source>
</evidence>
<dbReference type="AlphaFoldDB" id="A0A919U3Z8"/>
<evidence type="ECO:0000259" key="2">
    <source>
        <dbReference type="Pfam" id="PF00144"/>
    </source>
</evidence>